<evidence type="ECO:0000313" key="3">
    <source>
        <dbReference type="EMBL" id="RHZ77118.1"/>
    </source>
</evidence>
<evidence type="ECO:0000259" key="2">
    <source>
        <dbReference type="PROSITE" id="PS51886"/>
    </source>
</evidence>
<evidence type="ECO:0000259" key="1">
    <source>
        <dbReference type="PROSITE" id="PS50097"/>
    </source>
</evidence>
<sequence>MTTQFYDRLSNDLTQLCESGVNHDIVIEVGEVPHANVYQVHSIILQSRCPYFKNKLDEFNFNDDHVKVLRLPDISVKVFNFIIKYIYGGKIILERLESSLIFDLLIVSNELELDELVEHLQTHLINNNPSWFRLNFSQIYQTCYHVKNFKIIQDFCNDIIAKYPDIIFESENFLTLSEGALISILKLDDLQLEEGQIWDYVIRWGRARNPTLPSNPFEWTNEYFLALKKTLKQCLPHIRYFSFPNEDVFKKIFPYQKLLEPKLWLDMNSKIMMPSQPITSIELPPRKILTNRLNKNISSYLSNLITNDHALEISSWIDRNETPYVENNPYDFKLLVRGSRDGFDVNTIYNICDKVSNTVIILKLKDTGEILGGYNPLDWDNNRNKWKRTRDCFVFSLQTSNLRNSILSRVKGSDITIYNYPIYSGFGFGSALRLKGNLKTEKNCYCMISSAYPKPIRSHEFISPAVDRLSDISPEFLFSVEEYEVLEIVLRNNLT</sequence>
<comment type="caution">
    <text evidence="3">The sequence shown here is derived from an EMBL/GenBank/DDBJ whole genome shotgun (WGS) entry which is preliminary data.</text>
</comment>
<dbReference type="GO" id="GO:0005737">
    <property type="term" value="C:cytoplasm"/>
    <property type="evidence" value="ECO:0007669"/>
    <property type="project" value="TreeGrafter"/>
</dbReference>
<feature type="domain" description="BTB" evidence="1">
    <location>
        <begin position="23"/>
        <end position="95"/>
    </location>
</feature>
<protein>
    <recommendedName>
        <fullName evidence="5">BTB domain-containing protein</fullName>
    </recommendedName>
</protein>
<dbReference type="InterPro" id="IPR011333">
    <property type="entry name" value="SKP1/BTB/POZ_sf"/>
</dbReference>
<dbReference type="EMBL" id="PQFF01000175">
    <property type="protein sequence ID" value="RHZ77118.1"/>
    <property type="molecule type" value="Genomic_DNA"/>
</dbReference>
<gene>
    <name evidence="3" type="ORF">Glove_185g21</name>
</gene>
<dbReference type="PANTHER" id="PTHR46306">
    <property type="entry name" value="BTB/POZ DOMAIN-CONTAINING PROTEIN 9"/>
    <property type="match status" value="1"/>
</dbReference>
<reference evidence="3 4" key="1">
    <citation type="submission" date="2018-08" db="EMBL/GenBank/DDBJ databases">
        <title>Genome and evolution of the arbuscular mycorrhizal fungus Diversispora epigaea (formerly Glomus versiforme) and its bacterial endosymbionts.</title>
        <authorList>
            <person name="Sun X."/>
            <person name="Fei Z."/>
            <person name="Harrison M."/>
        </authorList>
    </citation>
    <scope>NUCLEOTIDE SEQUENCE [LARGE SCALE GENOMIC DNA]</scope>
    <source>
        <strain evidence="3 4">IT104</strain>
    </source>
</reference>
<evidence type="ECO:0000313" key="4">
    <source>
        <dbReference type="Proteomes" id="UP000266861"/>
    </source>
</evidence>
<dbReference type="InterPro" id="IPR011705">
    <property type="entry name" value="BACK"/>
</dbReference>
<dbReference type="SMART" id="SM00225">
    <property type="entry name" value="BTB"/>
    <property type="match status" value="1"/>
</dbReference>
<dbReference type="PROSITE" id="PS51886">
    <property type="entry name" value="TLDC"/>
    <property type="match status" value="1"/>
</dbReference>
<dbReference type="Proteomes" id="UP000266861">
    <property type="component" value="Unassembled WGS sequence"/>
</dbReference>
<proteinExistence type="predicted"/>
<dbReference type="InterPro" id="IPR006571">
    <property type="entry name" value="TLDc_dom"/>
</dbReference>
<dbReference type="SUPFAM" id="SSF54695">
    <property type="entry name" value="POZ domain"/>
    <property type="match status" value="1"/>
</dbReference>
<dbReference type="AlphaFoldDB" id="A0A397IS34"/>
<dbReference type="PROSITE" id="PS50097">
    <property type="entry name" value="BTB"/>
    <property type="match status" value="1"/>
</dbReference>
<organism evidence="3 4">
    <name type="scientific">Diversispora epigaea</name>
    <dbReference type="NCBI Taxonomy" id="1348612"/>
    <lineage>
        <taxon>Eukaryota</taxon>
        <taxon>Fungi</taxon>
        <taxon>Fungi incertae sedis</taxon>
        <taxon>Mucoromycota</taxon>
        <taxon>Glomeromycotina</taxon>
        <taxon>Glomeromycetes</taxon>
        <taxon>Diversisporales</taxon>
        <taxon>Diversisporaceae</taxon>
        <taxon>Diversispora</taxon>
    </lineage>
</organism>
<dbReference type="Pfam" id="PF00651">
    <property type="entry name" value="BTB"/>
    <property type="match status" value="1"/>
</dbReference>
<feature type="domain" description="TLDc" evidence="2">
    <location>
        <begin position="303"/>
        <end position="489"/>
    </location>
</feature>
<dbReference type="PANTHER" id="PTHR46306:SF1">
    <property type="entry name" value="BTB_POZ DOMAIN-CONTAINING PROTEIN 9"/>
    <property type="match status" value="1"/>
</dbReference>
<dbReference type="CDD" id="cd18186">
    <property type="entry name" value="BTB_POZ_ZBTB_KLHL-like"/>
    <property type="match status" value="1"/>
</dbReference>
<dbReference type="InterPro" id="IPR052407">
    <property type="entry name" value="BTB_POZ_domain_cont_9"/>
</dbReference>
<accession>A0A397IS34</accession>
<dbReference type="Gene3D" id="3.30.710.10">
    <property type="entry name" value="Potassium Channel Kv1.1, Chain A"/>
    <property type="match status" value="1"/>
</dbReference>
<evidence type="ECO:0008006" key="5">
    <source>
        <dbReference type="Google" id="ProtNLM"/>
    </source>
</evidence>
<dbReference type="Gene3D" id="1.25.40.420">
    <property type="match status" value="1"/>
</dbReference>
<keyword evidence="4" id="KW-1185">Reference proteome</keyword>
<dbReference type="Pfam" id="PF07707">
    <property type="entry name" value="BACK"/>
    <property type="match status" value="1"/>
</dbReference>
<dbReference type="InterPro" id="IPR000210">
    <property type="entry name" value="BTB/POZ_dom"/>
</dbReference>
<name>A0A397IS34_9GLOM</name>
<dbReference type="Pfam" id="PF07534">
    <property type="entry name" value="TLD"/>
    <property type="match status" value="1"/>
</dbReference>